<gene>
    <name evidence="2" type="ORF">FOXG_21731</name>
    <name evidence="3" type="ORF">FOXG_21949</name>
</gene>
<dbReference type="RefSeq" id="XP_018255538.1">
    <property type="nucleotide sequence ID" value="XM_018402329.1"/>
</dbReference>
<dbReference type="VEuPathDB" id="FungiDB:FOXG_21731"/>
<dbReference type="KEGG" id="fox:FOXG_21949"/>
<dbReference type="KEGG" id="fox:FOXG_21731"/>
<evidence type="ECO:0000313" key="2">
    <source>
        <dbReference type="EMBL" id="KNB16647.1"/>
    </source>
</evidence>
<sequence>MSKPTELKPQGQVASPTEDMIEEGDSRLYSHPDEPRREEWRTSLFSLLGVINN</sequence>
<feature type="compositionally biased region" description="Basic and acidic residues" evidence="1">
    <location>
        <begin position="24"/>
        <end position="36"/>
    </location>
</feature>
<evidence type="ECO:0000313" key="3">
    <source>
        <dbReference type="EMBL" id="KNB17493.1"/>
    </source>
</evidence>
<evidence type="ECO:0000256" key="1">
    <source>
        <dbReference type="SAM" id="MobiDB-lite"/>
    </source>
</evidence>
<dbReference type="EMBL" id="DS231719">
    <property type="protein sequence ID" value="KNB16647.1"/>
    <property type="molecule type" value="Genomic_DNA"/>
</dbReference>
<proteinExistence type="predicted"/>
<accession>A0A0J9WTU6</accession>
<reference evidence="2" key="1">
    <citation type="submission" date="2007-04" db="EMBL/GenBank/DDBJ databases">
        <authorList>
            <consortium name="The Broad Institute Genome Sequencing Platform"/>
            <person name="Birren B."/>
            <person name="Lander E."/>
            <person name="Galagan J."/>
            <person name="Nusbaum C."/>
            <person name="Devon K."/>
            <person name="Ma L.-J."/>
            <person name="Jaffe D."/>
            <person name="Butler J."/>
            <person name="Alvarez P."/>
            <person name="Gnerre S."/>
            <person name="Grabherr M."/>
            <person name="Kleber M."/>
            <person name="Mauceli E."/>
            <person name="Brockman W."/>
            <person name="MacCallum I.A."/>
            <person name="Young S."/>
            <person name="LaButti K."/>
            <person name="DeCaprio D."/>
            <person name="Crawford M."/>
            <person name="Koehrsen M."/>
            <person name="Engels R."/>
            <person name="Montgomery P."/>
            <person name="Pearson M."/>
            <person name="Howarth C."/>
            <person name="Larson L."/>
            <person name="White J."/>
            <person name="O'Leary S."/>
            <person name="Kodira C."/>
            <person name="Zeng Q."/>
            <person name="Yandava C."/>
            <person name="Alvarado L."/>
            <person name="Kistler C."/>
            <person name="Shim W.-B."/>
            <person name="Kang S."/>
            <person name="Woloshuk C."/>
        </authorList>
    </citation>
    <scope>NUCLEOTIDE SEQUENCE</scope>
    <source>
        <strain evidence="2">4287</strain>
    </source>
</reference>
<protein>
    <submittedName>
        <fullName evidence="2">Uncharacterized protein</fullName>
    </submittedName>
</protein>
<dbReference type="VEuPathDB" id="FungiDB:FOXG_21949"/>
<dbReference type="Proteomes" id="UP000009097">
    <property type="component" value="Unassembled WGS sequence"/>
</dbReference>
<reference evidence="2" key="2">
    <citation type="journal article" date="2010" name="Nature">
        <title>Comparative genomics reveals mobile pathogenicity chromosomes in Fusarium.</title>
        <authorList>
            <person name="Ma L.J."/>
            <person name="van der Does H.C."/>
            <person name="Borkovich K.A."/>
            <person name="Coleman J.J."/>
            <person name="Daboussi M.J."/>
            <person name="Di Pietro A."/>
            <person name="Dufresne M."/>
            <person name="Freitag M."/>
            <person name="Grabherr M."/>
            <person name="Henrissat B."/>
            <person name="Houterman P.M."/>
            <person name="Kang S."/>
            <person name="Shim W.B."/>
            <person name="Woloshuk C."/>
            <person name="Xie X."/>
            <person name="Xu J.R."/>
            <person name="Antoniw J."/>
            <person name="Baker S.E."/>
            <person name="Bluhm B.H."/>
            <person name="Breakspear A."/>
            <person name="Brown D.W."/>
            <person name="Butchko R.A."/>
            <person name="Chapman S."/>
            <person name="Coulson R."/>
            <person name="Coutinho P.M."/>
            <person name="Danchin E.G."/>
            <person name="Diener A."/>
            <person name="Gale L.R."/>
            <person name="Gardiner D.M."/>
            <person name="Goff S."/>
            <person name="Hammond-Kosack K.E."/>
            <person name="Hilburn K."/>
            <person name="Hua-Van A."/>
            <person name="Jonkers W."/>
            <person name="Kazan K."/>
            <person name="Kodira C.D."/>
            <person name="Koehrsen M."/>
            <person name="Kumar L."/>
            <person name="Lee Y.H."/>
            <person name="Li L."/>
            <person name="Manners J.M."/>
            <person name="Miranda-Saavedra D."/>
            <person name="Mukherjee M."/>
            <person name="Park G."/>
            <person name="Park J."/>
            <person name="Park S.Y."/>
            <person name="Proctor R.H."/>
            <person name="Regev A."/>
            <person name="Ruiz-Roldan M.C."/>
            <person name="Sain D."/>
            <person name="Sakthikumar S."/>
            <person name="Sykes S."/>
            <person name="Schwartz D.C."/>
            <person name="Turgeon B.G."/>
            <person name="Wapinski I."/>
            <person name="Yoder O."/>
            <person name="Young S."/>
            <person name="Zeng Q."/>
            <person name="Zhou S."/>
            <person name="Galagan J."/>
            <person name="Cuomo C.A."/>
            <person name="Kistler H.C."/>
            <person name="Rep M."/>
        </authorList>
    </citation>
    <scope>NUCLEOTIDE SEQUENCE [LARGE SCALE GENOMIC DNA]</scope>
    <source>
        <strain evidence="2">4287</strain>
    </source>
</reference>
<dbReference type="RefSeq" id="XP_018254692.1">
    <property type="nucleotide sequence ID" value="XM_018402078.1"/>
</dbReference>
<organism evidence="2 4">
    <name type="scientific">Fusarium oxysporum f. sp. lycopersici (strain 4287 / CBS 123668 / FGSC 9935 / NRRL 34936)</name>
    <name type="common">Fusarium vascular wilt of tomato</name>
    <dbReference type="NCBI Taxonomy" id="426428"/>
    <lineage>
        <taxon>Eukaryota</taxon>
        <taxon>Fungi</taxon>
        <taxon>Dikarya</taxon>
        <taxon>Ascomycota</taxon>
        <taxon>Pezizomycotina</taxon>
        <taxon>Sordariomycetes</taxon>
        <taxon>Hypocreomycetidae</taxon>
        <taxon>Hypocreales</taxon>
        <taxon>Nectriaceae</taxon>
        <taxon>Fusarium</taxon>
        <taxon>Fusarium oxysporum species complex</taxon>
    </lineage>
</organism>
<feature type="region of interest" description="Disordered" evidence="1">
    <location>
        <begin position="1"/>
        <end position="36"/>
    </location>
</feature>
<name>A0A0J9WTU6_FUSO4</name>
<dbReference type="GeneID" id="28962655"/>
<dbReference type="GeneID" id="28962437"/>
<dbReference type="EMBL" id="DS231722">
    <property type="protein sequence ID" value="KNB17493.1"/>
    <property type="molecule type" value="Genomic_DNA"/>
</dbReference>
<evidence type="ECO:0000313" key="4">
    <source>
        <dbReference type="Proteomes" id="UP000009097"/>
    </source>
</evidence>
<dbReference type="AlphaFoldDB" id="A0A0J9WTU6"/>